<reference evidence="1 3" key="1">
    <citation type="submission" date="2014-07" db="EMBL/GenBank/DDBJ databases">
        <title>Genome of Flavobacterium hydatis DSM 2063.</title>
        <authorList>
            <person name="Pipes S.E."/>
            <person name="Stropko S.J."/>
            <person name="Newman J.D."/>
        </authorList>
    </citation>
    <scope>NUCLEOTIDE SEQUENCE [LARGE SCALE GENOMIC DNA]</scope>
    <source>
        <strain evidence="1 3">DSM 2063</strain>
    </source>
</reference>
<dbReference type="RefSeq" id="WP_035620880.1">
    <property type="nucleotide sequence ID" value="NZ_JBEWQG010000008.1"/>
</dbReference>
<keyword evidence="4" id="KW-1185">Reference proteome</keyword>
<dbReference type="OrthoDB" id="1430532at2"/>
<name>A0A086AK59_FLAHY</name>
<comment type="caution">
    <text evidence="1">The sequence shown here is derived from an EMBL/GenBank/DDBJ whole genome shotgun (WGS) entry which is preliminary data.</text>
</comment>
<gene>
    <name evidence="2" type="ORF">B0A62_07930</name>
    <name evidence="1" type="ORF">IW20_08675</name>
</gene>
<dbReference type="Proteomes" id="UP000198424">
    <property type="component" value="Unassembled WGS sequence"/>
</dbReference>
<evidence type="ECO:0000313" key="4">
    <source>
        <dbReference type="Proteomes" id="UP000198424"/>
    </source>
</evidence>
<evidence type="ECO:0000313" key="2">
    <source>
        <dbReference type="EMBL" id="OXA95666.1"/>
    </source>
</evidence>
<dbReference type="EMBL" id="MUGY01000006">
    <property type="protein sequence ID" value="OXA95666.1"/>
    <property type="molecule type" value="Genomic_DNA"/>
</dbReference>
<dbReference type="STRING" id="991.IW20_08675"/>
<evidence type="ECO:0000313" key="3">
    <source>
        <dbReference type="Proteomes" id="UP000028712"/>
    </source>
</evidence>
<dbReference type="InterPro" id="IPR054207">
    <property type="entry name" value="DUF6913"/>
</dbReference>
<dbReference type="EMBL" id="JPRM01000011">
    <property type="protein sequence ID" value="KFF17073.1"/>
    <property type="molecule type" value="Genomic_DNA"/>
</dbReference>
<dbReference type="eggNOG" id="ENOG503327W">
    <property type="taxonomic scope" value="Bacteria"/>
</dbReference>
<sequence>MFLNYTKVFFVKKSLKKNLNNVKNGAFTNDIQKVGLLIDESHFSEKEALLAELVSKGIEKKNIKIIVYKDKFNKKETYSCPTFGIDHLNWNGEITEGFLKDFVNEKFDLLISYYDIEKVMLMLLTQNSNARFKVGFASIDKRLNRLMIDTNVREYKIFVNELFKYLKNIKPNTI</sequence>
<organism evidence="1 3">
    <name type="scientific">Flavobacterium hydatis</name>
    <name type="common">Cytophaga aquatilis</name>
    <dbReference type="NCBI Taxonomy" id="991"/>
    <lineage>
        <taxon>Bacteria</taxon>
        <taxon>Pseudomonadati</taxon>
        <taxon>Bacteroidota</taxon>
        <taxon>Flavobacteriia</taxon>
        <taxon>Flavobacteriales</taxon>
        <taxon>Flavobacteriaceae</taxon>
        <taxon>Flavobacterium</taxon>
    </lineage>
</organism>
<reference evidence="2 4" key="2">
    <citation type="submission" date="2016-11" db="EMBL/GenBank/DDBJ databases">
        <title>Whole genomes of Flavobacteriaceae.</title>
        <authorList>
            <person name="Stine C."/>
            <person name="Li C."/>
            <person name="Tadesse D."/>
        </authorList>
    </citation>
    <scope>NUCLEOTIDE SEQUENCE [LARGE SCALE GENOMIC DNA]</scope>
    <source>
        <strain evidence="2 4">ATCC 29551</strain>
    </source>
</reference>
<evidence type="ECO:0000313" key="1">
    <source>
        <dbReference type="EMBL" id="KFF17073.1"/>
    </source>
</evidence>
<dbReference type="Pfam" id="PF21857">
    <property type="entry name" value="DUF6913"/>
    <property type="match status" value="1"/>
</dbReference>
<dbReference type="AlphaFoldDB" id="A0A086AK59"/>
<proteinExistence type="predicted"/>
<accession>A0A086AK59</accession>
<dbReference type="Proteomes" id="UP000028712">
    <property type="component" value="Unassembled WGS sequence"/>
</dbReference>
<protein>
    <submittedName>
        <fullName evidence="1">Uncharacterized protein</fullName>
    </submittedName>
</protein>